<dbReference type="Proteomes" id="UP000282876">
    <property type="component" value="Unassembled WGS sequence"/>
</dbReference>
<gene>
    <name evidence="1" type="ORF">TUBRATIS_23130</name>
</gene>
<keyword evidence="2" id="KW-1185">Reference proteome</keyword>
<name>A0A437AJF4_9MICR</name>
<dbReference type="AlphaFoldDB" id="A0A437AJF4"/>
<accession>A0A437AJF4</accession>
<comment type="caution">
    <text evidence="1">The sequence shown here is derived from an EMBL/GenBank/DDBJ whole genome shotgun (WGS) entry which is preliminary data.</text>
</comment>
<dbReference type="EMBL" id="RCSS01000596">
    <property type="protein sequence ID" value="RVD91242.1"/>
    <property type="molecule type" value="Genomic_DNA"/>
</dbReference>
<evidence type="ECO:0000313" key="1">
    <source>
        <dbReference type="EMBL" id="RVD91242.1"/>
    </source>
</evidence>
<protein>
    <submittedName>
        <fullName evidence="1">Uncharacterized protein</fullName>
    </submittedName>
</protein>
<evidence type="ECO:0000313" key="2">
    <source>
        <dbReference type="Proteomes" id="UP000282876"/>
    </source>
</evidence>
<dbReference type="VEuPathDB" id="MicrosporidiaDB:TUBRATIS_23130"/>
<sequence>MAKEFEKIVRHKFKKVCKDFLSLTQLIASLHKKLIIVFEKKTILLNFISRIYDLNDLNPAIKKVIAKYKFYNRETENSFLSILNAVKYSLNDGFELNKNLFLTEIKKYNIQDNTLKLFYDCEENVYSIIRAIELFNSSRM</sequence>
<organism evidence="1 2">
    <name type="scientific">Tubulinosema ratisbonensis</name>
    <dbReference type="NCBI Taxonomy" id="291195"/>
    <lineage>
        <taxon>Eukaryota</taxon>
        <taxon>Fungi</taxon>
        <taxon>Fungi incertae sedis</taxon>
        <taxon>Microsporidia</taxon>
        <taxon>Tubulinosematoidea</taxon>
        <taxon>Tubulinosematidae</taxon>
        <taxon>Tubulinosema</taxon>
    </lineage>
</organism>
<proteinExistence type="predicted"/>
<reference evidence="1 2" key="1">
    <citation type="submission" date="2018-10" db="EMBL/GenBank/DDBJ databases">
        <title>Draft genome sequence of the microsporidian Tubulinosema ratisbonensis.</title>
        <authorList>
            <person name="Polonais V."/>
            <person name="Peyretaillade E."/>
            <person name="Niehus S."/>
            <person name="Wawrzyniak I."/>
            <person name="Franchet A."/>
            <person name="Gaspin C."/>
            <person name="Reichstadt M."/>
            <person name="Belser C."/>
            <person name="Labadie K."/>
            <person name="Delbac F."/>
            <person name="Ferrandon D."/>
        </authorList>
    </citation>
    <scope>NUCLEOTIDE SEQUENCE [LARGE SCALE GENOMIC DNA]</scope>
    <source>
        <strain evidence="1 2">Franzen</strain>
    </source>
</reference>